<keyword evidence="2" id="KW-1185">Reference proteome</keyword>
<gene>
    <name evidence="1" type="ORF">MBELCI_2910</name>
</gene>
<dbReference type="RefSeq" id="WP_021694959.1">
    <property type="nucleotide sequence ID" value="NZ_BATB01000050.1"/>
</dbReference>
<dbReference type="AlphaFoldDB" id="U3AQ54"/>
<reference evidence="1" key="1">
    <citation type="journal article" date="2013" name="Genome Announc.">
        <title>Draft Genome Sequence of Loktanella cinnabarina LL-001T, Isolated from Deep-Sea Floor Sediment.</title>
        <authorList>
            <person name="Nishi S."/>
            <person name="Tsubouchi T."/>
            <person name="Takaki Y."/>
            <person name="Koyanagi R."/>
            <person name="Satoh N."/>
            <person name="Maruyama T."/>
            <person name="Hatada Y."/>
        </authorList>
    </citation>
    <scope>NUCLEOTIDE SEQUENCE [LARGE SCALE GENOMIC DNA]</scope>
    <source>
        <strain evidence="1">LL-001</strain>
    </source>
</reference>
<protein>
    <submittedName>
        <fullName evidence="1">Large exoproteins</fullName>
    </submittedName>
</protein>
<evidence type="ECO:0000313" key="2">
    <source>
        <dbReference type="Proteomes" id="UP000016566"/>
    </source>
</evidence>
<dbReference type="OrthoDB" id="7161641at2"/>
<sequence>MTDAVSLTGLRGEFSSRGGFSGRFDAAVNGGAPVSGLVVPDRDGTAVRITGPDAGAVLRSAGLYGTATGGSLDLTLLPEARPGHYAGSLDVTGLRVRDAPAVAQLVDAISVVGLLQQLDGKGLAFDRVLAEFNLTPDTLEITQSSATGPGLGISLDGRYSLATRRMAFAGVVSPFYLVNSLGSFLTRPGEGLIGFNYTLGGTPEDPDVSVNPLSALTPGLFREIFRRPPPN</sequence>
<evidence type="ECO:0000313" key="1">
    <source>
        <dbReference type="EMBL" id="GAD56858.1"/>
    </source>
</evidence>
<comment type="caution">
    <text evidence="1">The sequence shown here is derived from an EMBL/GenBank/DDBJ whole genome shotgun (WGS) entry which is preliminary data.</text>
</comment>
<dbReference type="Proteomes" id="UP000016566">
    <property type="component" value="Unassembled WGS sequence"/>
</dbReference>
<organism evidence="1 2">
    <name type="scientific">Limimaricola cinnabarinus LL-001</name>
    <dbReference type="NCBI Taxonomy" id="1337093"/>
    <lineage>
        <taxon>Bacteria</taxon>
        <taxon>Pseudomonadati</taxon>
        <taxon>Pseudomonadota</taxon>
        <taxon>Alphaproteobacteria</taxon>
        <taxon>Rhodobacterales</taxon>
        <taxon>Paracoccaceae</taxon>
        <taxon>Limimaricola</taxon>
    </lineage>
</organism>
<dbReference type="eggNOG" id="COG3164">
    <property type="taxonomic scope" value="Bacteria"/>
</dbReference>
<proteinExistence type="predicted"/>
<dbReference type="EMBL" id="BATB01000050">
    <property type="protein sequence ID" value="GAD56858.1"/>
    <property type="molecule type" value="Genomic_DNA"/>
</dbReference>
<accession>U3AQ54</accession>
<dbReference type="STRING" id="1337093.MBELCI_2910"/>
<name>U3AQ54_9RHOB</name>